<reference evidence="2 3" key="1">
    <citation type="journal article" date="2019" name="Nat. Ecol. Evol.">
        <title>Megaphylogeny resolves global patterns of mushroom evolution.</title>
        <authorList>
            <person name="Varga T."/>
            <person name="Krizsan K."/>
            <person name="Foldi C."/>
            <person name="Dima B."/>
            <person name="Sanchez-Garcia M."/>
            <person name="Sanchez-Ramirez S."/>
            <person name="Szollosi G.J."/>
            <person name="Szarkandi J.G."/>
            <person name="Papp V."/>
            <person name="Albert L."/>
            <person name="Andreopoulos W."/>
            <person name="Angelini C."/>
            <person name="Antonin V."/>
            <person name="Barry K.W."/>
            <person name="Bougher N.L."/>
            <person name="Buchanan P."/>
            <person name="Buyck B."/>
            <person name="Bense V."/>
            <person name="Catcheside P."/>
            <person name="Chovatia M."/>
            <person name="Cooper J."/>
            <person name="Damon W."/>
            <person name="Desjardin D."/>
            <person name="Finy P."/>
            <person name="Geml J."/>
            <person name="Haridas S."/>
            <person name="Hughes K."/>
            <person name="Justo A."/>
            <person name="Karasinski D."/>
            <person name="Kautmanova I."/>
            <person name="Kiss B."/>
            <person name="Kocsube S."/>
            <person name="Kotiranta H."/>
            <person name="LaButti K.M."/>
            <person name="Lechner B.E."/>
            <person name="Liimatainen K."/>
            <person name="Lipzen A."/>
            <person name="Lukacs Z."/>
            <person name="Mihaltcheva S."/>
            <person name="Morgado L.N."/>
            <person name="Niskanen T."/>
            <person name="Noordeloos M.E."/>
            <person name="Ohm R.A."/>
            <person name="Ortiz-Santana B."/>
            <person name="Ovrebo C."/>
            <person name="Racz N."/>
            <person name="Riley R."/>
            <person name="Savchenko A."/>
            <person name="Shiryaev A."/>
            <person name="Soop K."/>
            <person name="Spirin V."/>
            <person name="Szebenyi C."/>
            <person name="Tomsovsky M."/>
            <person name="Tulloss R.E."/>
            <person name="Uehling J."/>
            <person name="Grigoriev I.V."/>
            <person name="Vagvolgyi C."/>
            <person name="Papp T."/>
            <person name="Martin F.M."/>
            <person name="Miettinen O."/>
            <person name="Hibbett D.S."/>
            <person name="Nagy L.G."/>
        </authorList>
    </citation>
    <scope>NUCLEOTIDE SEQUENCE [LARGE SCALE GENOMIC DNA]</scope>
    <source>
        <strain evidence="2 3">CBS 962.96</strain>
    </source>
</reference>
<organism evidence="2 3">
    <name type="scientific">Dendrothele bispora (strain CBS 962.96)</name>
    <dbReference type="NCBI Taxonomy" id="1314807"/>
    <lineage>
        <taxon>Eukaryota</taxon>
        <taxon>Fungi</taxon>
        <taxon>Dikarya</taxon>
        <taxon>Basidiomycota</taxon>
        <taxon>Agaricomycotina</taxon>
        <taxon>Agaricomycetes</taxon>
        <taxon>Agaricomycetidae</taxon>
        <taxon>Agaricales</taxon>
        <taxon>Agaricales incertae sedis</taxon>
        <taxon>Dendrothele</taxon>
    </lineage>
</organism>
<dbReference type="SUPFAM" id="SSF49777">
    <property type="entry name" value="PEBP-like"/>
    <property type="match status" value="1"/>
</dbReference>
<dbReference type="Gene3D" id="3.90.280.10">
    <property type="entry name" value="PEBP-like"/>
    <property type="match status" value="1"/>
</dbReference>
<protein>
    <recommendedName>
        <fullName evidence="4">PEBP-like protein</fullName>
    </recommendedName>
</protein>
<dbReference type="InterPro" id="IPR036610">
    <property type="entry name" value="PEBP-like_sf"/>
</dbReference>
<sequence length="157" mass="16543">MRLNILVILSAAYLCLAQDRNLQTVKQTFDAANIPTDLGAPFNPSVLLEVTFPENDTAPITLHAGLQVPRNETAGPPTFAFAGNVGSGPFVVAMVDLDAPSPTDHSNSQVRHFLGGNFRPSASSVGAVEGLQVHALTNSTPAVSEFKQPTPTSGIHR</sequence>
<keyword evidence="3" id="KW-1185">Reference proteome</keyword>
<dbReference type="Proteomes" id="UP000297245">
    <property type="component" value="Unassembled WGS sequence"/>
</dbReference>
<dbReference type="AlphaFoldDB" id="A0A4S8L6F1"/>
<accession>A0A4S8L6F1</accession>
<feature type="chain" id="PRO_5020573064" description="PEBP-like protein" evidence="1">
    <location>
        <begin position="18"/>
        <end position="157"/>
    </location>
</feature>
<keyword evidence="1" id="KW-0732">Signal</keyword>
<dbReference type="EMBL" id="ML179625">
    <property type="protein sequence ID" value="THU84050.1"/>
    <property type="molecule type" value="Genomic_DNA"/>
</dbReference>
<dbReference type="OrthoDB" id="2506647at2759"/>
<evidence type="ECO:0008006" key="4">
    <source>
        <dbReference type="Google" id="ProtNLM"/>
    </source>
</evidence>
<feature type="signal peptide" evidence="1">
    <location>
        <begin position="1"/>
        <end position="17"/>
    </location>
</feature>
<evidence type="ECO:0000313" key="3">
    <source>
        <dbReference type="Proteomes" id="UP000297245"/>
    </source>
</evidence>
<evidence type="ECO:0000313" key="2">
    <source>
        <dbReference type="EMBL" id="THU84050.1"/>
    </source>
</evidence>
<name>A0A4S8L6F1_DENBC</name>
<gene>
    <name evidence="2" type="ORF">K435DRAFT_870675</name>
</gene>
<evidence type="ECO:0000256" key="1">
    <source>
        <dbReference type="SAM" id="SignalP"/>
    </source>
</evidence>
<proteinExistence type="predicted"/>